<name>A0A8C5EKJ4_GOUWI</name>
<reference evidence="1" key="3">
    <citation type="submission" date="2025-09" db="UniProtKB">
        <authorList>
            <consortium name="Ensembl"/>
        </authorList>
    </citation>
    <scope>IDENTIFICATION</scope>
</reference>
<keyword evidence="2" id="KW-1185">Reference proteome</keyword>
<evidence type="ECO:0000313" key="1">
    <source>
        <dbReference type="Ensembl" id="ENSGWIP00000021150.1"/>
    </source>
</evidence>
<sequence length="71" mass="7627">MSSDDVFNSSSVQITEAGLTGHRLWLLSLSGTSESNKGTDPSKPSGVLMRLAGNGPLFLSPCYHQDLALWF</sequence>
<organism evidence="1 2">
    <name type="scientific">Gouania willdenowi</name>
    <name type="common">Blunt-snouted clingfish</name>
    <name type="synonym">Lepadogaster willdenowi</name>
    <dbReference type="NCBI Taxonomy" id="441366"/>
    <lineage>
        <taxon>Eukaryota</taxon>
        <taxon>Metazoa</taxon>
        <taxon>Chordata</taxon>
        <taxon>Craniata</taxon>
        <taxon>Vertebrata</taxon>
        <taxon>Euteleostomi</taxon>
        <taxon>Actinopterygii</taxon>
        <taxon>Neopterygii</taxon>
        <taxon>Teleostei</taxon>
        <taxon>Neoteleostei</taxon>
        <taxon>Acanthomorphata</taxon>
        <taxon>Ovalentaria</taxon>
        <taxon>Blenniimorphae</taxon>
        <taxon>Blenniiformes</taxon>
        <taxon>Gobiesocoidei</taxon>
        <taxon>Gobiesocidae</taxon>
        <taxon>Gobiesocinae</taxon>
        <taxon>Gouania</taxon>
    </lineage>
</organism>
<accession>A0A8C5EKJ4</accession>
<evidence type="ECO:0000313" key="2">
    <source>
        <dbReference type="Proteomes" id="UP000694680"/>
    </source>
</evidence>
<dbReference type="Proteomes" id="UP000694680">
    <property type="component" value="Chromosome 19"/>
</dbReference>
<reference evidence="1" key="1">
    <citation type="submission" date="2020-06" db="EMBL/GenBank/DDBJ databases">
        <authorList>
            <consortium name="Wellcome Sanger Institute Data Sharing"/>
        </authorList>
    </citation>
    <scope>NUCLEOTIDE SEQUENCE [LARGE SCALE GENOMIC DNA]</scope>
</reference>
<proteinExistence type="predicted"/>
<dbReference type="Ensembl" id="ENSGWIT00000023208.1">
    <property type="protein sequence ID" value="ENSGWIP00000021150.1"/>
    <property type="gene ID" value="ENSGWIG00000011436.1"/>
</dbReference>
<protein>
    <submittedName>
        <fullName evidence="1">Uncharacterized protein</fullName>
    </submittedName>
</protein>
<reference evidence="1" key="2">
    <citation type="submission" date="2025-08" db="UniProtKB">
        <authorList>
            <consortium name="Ensembl"/>
        </authorList>
    </citation>
    <scope>IDENTIFICATION</scope>
</reference>
<dbReference type="AlphaFoldDB" id="A0A8C5EKJ4"/>